<sequence>MKFNEIALQEWSELKPYLDTCLLPVTGLTGNEDPMQVTTVLERLRDVMEIIEIPFKGRVVTYPALHYIADTGASEQVESIVHQLKKSGFRYIIVVTMHSEAIHWKSAETDLLIVVDIEQWTEQSEAIRAGISKQVQQLWYPV</sequence>
<accession>A0A197ZZ33</accession>
<reference evidence="1 2" key="1">
    <citation type="submission" date="2016-05" db="EMBL/GenBank/DDBJ databases">
        <title>Paenibacillus sp. 1ZS3-15 nov., isolated from the rhizosphere soil.</title>
        <authorList>
            <person name="Zhang X.X."/>
            <person name="Zhang J."/>
        </authorList>
    </citation>
    <scope>NUCLEOTIDE SEQUENCE [LARGE SCALE GENOMIC DNA]</scope>
    <source>
        <strain evidence="1 2">1ZS3-15</strain>
    </source>
</reference>
<gene>
    <name evidence="1" type="ORF">A8708_11790</name>
</gene>
<dbReference type="STRING" id="1850517.A8708_11790"/>
<proteinExistence type="predicted"/>
<dbReference type="Proteomes" id="UP000078454">
    <property type="component" value="Unassembled WGS sequence"/>
</dbReference>
<keyword evidence="2" id="KW-1185">Reference proteome</keyword>
<dbReference type="InterPro" id="IPR019615">
    <property type="entry name" value="DUF2487"/>
</dbReference>
<comment type="caution">
    <text evidence="1">The sequence shown here is derived from an EMBL/GenBank/DDBJ whole genome shotgun (WGS) entry which is preliminary data.</text>
</comment>
<protein>
    <recommendedName>
        <fullName evidence="3">DUF2487 domain-containing protein</fullName>
    </recommendedName>
</protein>
<dbReference type="RefSeq" id="WP_068670302.1">
    <property type="nucleotide sequence ID" value="NZ_LYPB01000091.1"/>
</dbReference>
<dbReference type="AlphaFoldDB" id="A0A197ZZ33"/>
<evidence type="ECO:0000313" key="2">
    <source>
        <dbReference type="Proteomes" id="UP000078454"/>
    </source>
</evidence>
<dbReference type="OrthoDB" id="2678750at2"/>
<name>A0A197ZZ33_9BACL</name>
<dbReference type="EMBL" id="LYPB01000091">
    <property type="protein sequence ID" value="OAS14041.1"/>
    <property type="molecule type" value="Genomic_DNA"/>
</dbReference>
<evidence type="ECO:0008006" key="3">
    <source>
        <dbReference type="Google" id="ProtNLM"/>
    </source>
</evidence>
<organism evidence="1 2">
    <name type="scientific">Paenibacillus oryzisoli</name>
    <dbReference type="NCBI Taxonomy" id="1850517"/>
    <lineage>
        <taxon>Bacteria</taxon>
        <taxon>Bacillati</taxon>
        <taxon>Bacillota</taxon>
        <taxon>Bacilli</taxon>
        <taxon>Bacillales</taxon>
        <taxon>Paenibacillaceae</taxon>
        <taxon>Paenibacillus</taxon>
    </lineage>
</organism>
<evidence type="ECO:0000313" key="1">
    <source>
        <dbReference type="EMBL" id="OAS14041.1"/>
    </source>
</evidence>
<dbReference type="Pfam" id="PF10673">
    <property type="entry name" value="DUF2487"/>
    <property type="match status" value="1"/>
</dbReference>